<evidence type="ECO:0000313" key="2">
    <source>
        <dbReference type="Proteomes" id="UP000600449"/>
    </source>
</evidence>
<dbReference type="GO" id="GO:0051287">
    <property type="term" value="F:NAD binding"/>
    <property type="evidence" value="ECO:0007669"/>
    <property type="project" value="UniProtKB-ARBA"/>
</dbReference>
<reference evidence="1 2" key="1">
    <citation type="journal article" date="2014" name="Int. J. Syst. Evol. Microbiol.">
        <title>Complete genome sequence of Corynebacterium casei LMG S-19264T (=DSM 44701T), isolated from a smear-ripened cheese.</title>
        <authorList>
            <consortium name="US DOE Joint Genome Institute (JGI-PGF)"/>
            <person name="Walter F."/>
            <person name="Albersmeier A."/>
            <person name="Kalinowski J."/>
            <person name="Ruckert C."/>
        </authorList>
    </citation>
    <scope>NUCLEOTIDE SEQUENCE [LARGE SCALE GENOMIC DNA]</scope>
    <source>
        <strain evidence="1 2">CGMCC 1.9161</strain>
    </source>
</reference>
<dbReference type="Gene3D" id="3.40.50.10330">
    <property type="entry name" value="Probable inorganic polyphosphate/atp-NAD kinase, domain 1"/>
    <property type="match status" value="1"/>
</dbReference>
<protein>
    <submittedName>
        <fullName evidence="1">ATP-NAD kinase</fullName>
    </submittedName>
</protein>
<dbReference type="Pfam" id="PF01513">
    <property type="entry name" value="NAD_kinase"/>
    <property type="match status" value="1"/>
</dbReference>
<comment type="caution">
    <text evidence="1">The sequence shown here is derived from an EMBL/GenBank/DDBJ whole genome shotgun (WGS) entry which is preliminary data.</text>
</comment>
<gene>
    <name evidence="1" type="ORF">GCM10011322_42250</name>
</gene>
<keyword evidence="1" id="KW-0418">Kinase</keyword>
<dbReference type="EMBL" id="BMMF01000015">
    <property type="protein sequence ID" value="GGK50742.1"/>
    <property type="molecule type" value="Genomic_DNA"/>
</dbReference>
<dbReference type="InterPro" id="IPR016064">
    <property type="entry name" value="NAD/diacylglycerol_kinase_sf"/>
</dbReference>
<dbReference type="PIRSF" id="PIRSF016907">
    <property type="entry name" value="Kin_ATP-NAD"/>
    <property type="match status" value="1"/>
</dbReference>
<dbReference type="InterPro" id="IPR039065">
    <property type="entry name" value="AcoX-like"/>
</dbReference>
<dbReference type="GO" id="GO:0003951">
    <property type="term" value="F:NAD+ kinase activity"/>
    <property type="evidence" value="ECO:0007669"/>
    <property type="project" value="InterPro"/>
</dbReference>
<accession>A0A917V889</accession>
<proteinExistence type="predicted"/>
<dbReference type="SUPFAM" id="SSF111331">
    <property type="entry name" value="NAD kinase/diacylglycerol kinase-like"/>
    <property type="match status" value="1"/>
</dbReference>
<evidence type="ECO:0000313" key="1">
    <source>
        <dbReference type="EMBL" id="GGK50742.1"/>
    </source>
</evidence>
<dbReference type="PANTHER" id="PTHR40697:SF2">
    <property type="entry name" value="ATP-NAD KINASE-RELATED"/>
    <property type="match status" value="1"/>
</dbReference>
<dbReference type="GO" id="GO:0006741">
    <property type="term" value="P:NADP+ biosynthetic process"/>
    <property type="evidence" value="ECO:0007669"/>
    <property type="project" value="InterPro"/>
</dbReference>
<name>A0A917V889_9HYPH</name>
<dbReference type="RefSeq" id="WP_210317687.1">
    <property type="nucleotide sequence ID" value="NZ_BMMF01000015.1"/>
</dbReference>
<dbReference type="GO" id="GO:0005524">
    <property type="term" value="F:ATP binding"/>
    <property type="evidence" value="ECO:0007669"/>
    <property type="project" value="UniProtKB-ARBA"/>
</dbReference>
<dbReference type="InterPro" id="IPR002504">
    <property type="entry name" value="NADK"/>
</dbReference>
<dbReference type="InterPro" id="IPR017438">
    <property type="entry name" value="ATP-NAD_kinase_N"/>
</dbReference>
<keyword evidence="2" id="KW-1185">Reference proteome</keyword>
<dbReference type="InterPro" id="IPR011386">
    <property type="entry name" value="Put_ATP-NAD_kin"/>
</dbReference>
<organism evidence="1 2">
    <name type="scientific">Salinarimonas ramus</name>
    <dbReference type="NCBI Taxonomy" id="690164"/>
    <lineage>
        <taxon>Bacteria</taxon>
        <taxon>Pseudomonadati</taxon>
        <taxon>Pseudomonadota</taxon>
        <taxon>Alphaproteobacteria</taxon>
        <taxon>Hyphomicrobiales</taxon>
        <taxon>Salinarimonadaceae</taxon>
        <taxon>Salinarimonas</taxon>
    </lineage>
</organism>
<dbReference type="Proteomes" id="UP000600449">
    <property type="component" value="Unassembled WGS sequence"/>
</dbReference>
<dbReference type="Pfam" id="PF20143">
    <property type="entry name" value="NAD_kinase_C"/>
    <property type="match status" value="1"/>
</dbReference>
<keyword evidence="1" id="KW-0808">Transferase</keyword>
<sequence length="374" mass="38753">MDRRSIGVIVNPIAGMGGRVGLKGTDGAEALARARALGATPASHARAVRALAKLAPIADAFRLLACPGAMGADACREAGLDPETLPVAVTDETSGEHTRAAASAMAARRVDLLLFAGGDGTARDVLDGIGEDVPMLGIPTGVKMHSAVFAASPEAAGNLARLLAEGDARVRFREAEVMDLDEAGLRENRVSARLHGVARAPFERALMQAGKASAQASDEDALDAFARAFAARMEPGRLYVLGCGTTLRRIKRAIGFEGTLLGVDVVIDGRALALDVGEERLMRLVAGARATIVVGVTGGQGFVFGRGNQQIGPEVIRAVGRENIVVVTGVSKLVGLDPPVLRVDTGDPALDRDLAGYIRVETAPGQSTMMRIAA</sequence>
<dbReference type="PANTHER" id="PTHR40697">
    <property type="entry name" value="ACETOIN CATABOLISM PROTEIN X"/>
    <property type="match status" value="1"/>
</dbReference>
<dbReference type="AlphaFoldDB" id="A0A917V889"/>